<keyword evidence="3" id="KW-1185">Reference proteome</keyword>
<protein>
    <submittedName>
        <fullName evidence="2">Uncharacterized protein</fullName>
    </submittedName>
</protein>
<dbReference type="HOGENOM" id="CLU_3416806_0_0_4"/>
<organism evidence="2 3">
    <name type="scientific">Herminiimonas arsenicoxydans</name>
    <dbReference type="NCBI Taxonomy" id="204773"/>
    <lineage>
        <taxon>Bacteria</taxon>
        <taxon>Pseudomonadati</taxon>
        <taxon>Pseudomonadota</taxon>
        <taxon>Betaproteobacteria</taxon>
        <taxon>Burkholderiales</taxon>
        <taxon>Oxalobacteraceae</taxon>
        <taxon>Herminiimonas</taxon>
    </lineage>
</organism>
<feature type="transmembrane region" description="Helical" evidence="1">
    <location>
        <begin position="6"/>
        <end position="24"/>
    </location>
</feature>
<dbReference type="EMBL" id="CU207211">
    <property type="protein sequence ID" value="CAL62771.1"/>
    <property type="molecule type" value="Genomic_DNA"/>
</dbReference>
<dbReference type="Proteomes" id="UP000006697">
    <property type="component" value="Chromosome"/>
</dbReference>
<evidence type="ECO:0000313" key="3">
    <source>
        <dbReference type="Proteomes" id="UP000006697"/>
    </source>
</evidence>
<sequence>MNLPLIYIALIAYATLAVAFLCYTTL</sequence>
<dbReference type="KEGG" id="har:HEAR2649"/>
<accession>A4G8D4</accession>
<dbReference type="AlphaFoldDB" id="A4G8D4"/>
<keyword evidence="1" id="KW-0472">Membrane</keyword>
<gene>
    <name evidence="2" type="ordered locus">HEAR2649</name>
</gene>
<keyword evidence="1" id="KW-1133">Transmembrane helix</keyword>
<proteinExistence type="predicted"/>
<reference evidence="2 3" key="1">
    <citation type="journal article" date="2007" name="PLoS Genet.">
        <title>A tale of two oxidation states: bacterial colonization of arsenic-rich environments.</title>
        <authorList>
            <person name="Muller D."/>
            <person name="Medigue C."/>
            <person name="Koechler S."/>
            <person name="Barbe V."/>
            <person name="Barakat M."/>
            <person name="Talla E."/>
            <person name="Bonnefoy V."/>
            <person name="Krin E."/>
            <person name="Arsene-Ploetze F."/>
            <person name="Carapito C."/>
            <person name="Chandler M."/>
            <person name="Cournoyer B."/>
            <person name="Cruveiller S."/>
            <person name="Dossat C."/>
            <person name="Duval S."/>
            <person name="Heymann M."/>
            <person name="Leize E."/>
            <person name="Lieutaud A."/>
            <person name="Lievremont D."/>
            <person name="Makita Y."/>
            <person name="Mangenot S."/>
            <person name="Nitschke W."/>
            <person name="Ortet P."/>
            <person name="Perdrial N."/>
            <person name="Schoepp B."/>
            <person name="Siguier N."/>
            <person name="Simeonova D.D."/>
            <person name="Rouy Z."/>
            <person name="Segurens B."/>
            <person name="Turlin E."/>
            <person name="Vallenet D."/>
            <person name="Van Dorsselaer A."/>
            <person name="Weiss S."/>
            <person name="Weissenbach J."/>
            <person name="Lett M.C."/>
            <person name="Danchin A."/>
            <person name="Bertin P.N."/>
        </authorList>
    </citation>
    <scope>NUCLEOTIDE SEQUENCE [LARGE SCALE GENOMIC DNA]</scope>
    <source>
        <strain evidence="3">ULPAs1</strain>
    </source>
</reference>
<name>A4G8D4_HERAR</name>
<evidence type="ECO:0000313" key="2">
    <source>
        <dbReference type="EMBL" id="CAL62771.1"/>
    </source>
</evidence>
<evidence type="ECO:0000256" key="1">
    <source>
        <dbReference type="SAM" id="Phobius"/>
    </source>
</evidence>
<keyword evidence="1" id="KW-0812">Transmembrane</keyword>